<comment type="function">
    <text evidence="14">RNA polymerase that catalyzes the synthesis of short RNA molecules used as primers for DNA polymerase during DNA replication.</text>
</comment>
<dbReference type="PANTHER" id="PTHR30313">
    <property type="entry name" value="DNA PRIMASE"/>
    <property type="match status" value="1"/>
</dbReference>
<dbReference type="InterPro" id="IPR002694">
    <property type="entry name" value="Znf_CHC2"/>
</dbReference>
<organism evidence="18 19">
    <name type="scientific">Candidatus Magasanikbacteria bacterium RIFOXYA1_FULL_40_8</name>
    <dbReference type="NCBI Taxonomy" id="1798694"/>
    <lineage>
        <taxon>Bacteria</taxon>
        <taxon>Candidatus Magasanikiibacteriota</taxon>
    </lineage>
</organism>
<evidence type="ECO:0000256" key="7">
    <source>
        <dbReference type="ARBA" id="ARBA00022771"/>
    </source>
</evidence>
<evidence type="ECO:0000256" key="8">
    <source>
        <dbReference type="ARBA" id="ARBA00022813"/>
    </source>
</evidence>
<evidence type="ECO:0000256" key="11">
    <source>
        <dbReference type="ARBA" id="ARBA00023000"/>
    </source>
</evidence>
<feature type="domain" description="Toprim" evidence="17">
    <location>
        <begin position="646"/>
        <end position="727"/>
    </location>
</feature>
<dbReference type="SUPFAM" id="SSF55608">
    <property type="entry name" value="Homing endonucleases"/>
    <property type="match status" value="1"/>
</dbReference>
<dbReference type="Gene3D" id="3.10.28.10">
    <property type="entry name" value="Homing endonucleases"/>
    <property type="match status" value="1"/>
</dbReference>
<evidence type="ECO:0000313" key="18">
    <source>
        <dbReference type="EMBL" id="OGH87162.1"/>
    </source>
</evidence>
<dbReference type="EMBL" id="MFQP01000047">
    <property type="protein sequence ID" value="OGH87162.1"/>
    <property type="molecule type" value="Genomic_DNA"/>
</dbReference>
<dbReference type="GO" id="GO:0000428">
    <property type="term" value="C:DNA-directed RNA polymerase complex"/>
    <property type="evidence" value="ECO:0007669"/>
    <property type="project" value="UniProtKB-KW"/>
</dbReference>
<comment type="caution">
    <text evidence="18">The sequence shown here is derived from an EMBL/GenBank/DDBJ whole genome shotgun (WGS) entry which is preliminary data.</text>
</comment>
<evidence type="ECO:0000256" key="12">
    <source>
        <dbReference type="ARBA" id="ARBA00023125"/>
    </source>
</evidence>
<keyword evidence="5 14" id="KW-0235">DNA replication</keyword>
<feature type="coiled-coil region" evidence="15">
    <location>
        <begin position="925"/>
        <end position="982"/>
    </location>
</feature>
<dbReference type="InterPro" id="IPR036844">
    <property type="entry name" value="Hint_dom_sf"/>
</dbReference>
<dbReference type="PROSITE" id="PS50817">
    <property type="entry name" value="INTEIN_N_TER"/>
    <property type="match status" value="1"/>
</dbReference>
<comment type="domain">
    <text evidence="14">Contains an N-terminal zinc-binding domain, a central core domain that contains the primase activity, and a C-terminal DnaB-binding domain.</text>
</comment>
<evidence type="ECO:0000259" key="17">
    <source>
        <dbReference type="PROSITE" id="PS50880"/>
    </source>
</evidence>
<keyword evidence="15" id="KW-0175">Coiled coil</keyword>
<keyword evidence="6 14" id="KW-0479">Metal-binding</keyword>
<dbReference type="AlphaFoldDB" id="A0A1F6NT91"/>
<evidence type="ECO:0000259" key="16">
    <source>
        <dbReference type="PROSITE" id="PS50819"/>
    </source>
</evidence>
<dbReference type="InterPro" id="IPR004860">
    <property type="entry name" value="LAGLIDADG_dom"/>
</dbReference>
<keyword evidence="1 14" id="KW-0240">DNA-directed RNA polymerase</keyword>
<dbReference type="PROSITE" id="PS50818">
    <property type="entry name" value="INTEIN_C_TER"/>
    <property type="match status" value="1"/>
</dbReference>
<dbReference type="SMART" id="SM00400">
    <property type="entry name" value="ZnF_CHCC"/>
    <property type="match status" value="2"/>
</dbReference>
<dbReference type="PROSITE" id="PS50819">
    <property type="entry name" value="INTEIN_ENDONUCLEASE"/>
    <property type="match status" value="1"/>
</dbReference>
<evidence type="ECO:0000256" key="9">
    <source>
        <dbReference type="ARBA" id="ARBA00022833"/>
    </source>
</evidence>
<gene>
    <name evidence="14" type="primary">dnaG</name>
    <name evidence="18" type="ORF">A2206_01620</name>
</gene>
<dbReference type="InterPro" id="IPR004042">
    <property type="entry name" value="Intein_endonuc_central"/>
</dbReference>
<dbReference type="InterPro" id="IPR034151">
    <property type="entry name" value="TOPRIM_DnaG_bac"/>
</dbReference>
<comment type="catalytic activity">
    <reaction evidence="14">
        <text>ssDNA + n NTP = ssDNA/pppN(pN)n-1 hybrid + (n-1) diphosphate.</text>
        <dbReference type="EC" id="2.7.7.101"/>
    </reaction>
</comment>
<dbReference type="InterPro" id="IPR006171">
    <property type="entry name" value="TOPRIM_dom"/>
</dbReference>
<keyword evidence="10" id="KW-0460">Magnesium</keyword>
<dbReference type="CDD" id="cd03364">
    <property type="entry name" value="TOPRIM_DnaG_primases"/>
    <property type="match status" value="1"/>
</dbReference>
<protein>
    <recommendedName>
        <fullName evidence="14">DNA primase</fullName>
        <ecNumber evidence="14">2.7.7.101</ecNumber>
    </recommendedName>
</protein>
<dbReference type="InterPro" id="IPR016136">
    <property type="entry name" value="DNA_helicase_N/primase_C"/>
</dbReference>
<dbReference type="SUPFAM" id="SSF57783">
    <property type="entry name" value="Zinc beta-ribbon"/>
    <property type="match status" value="2"/>
</dbReference>
<dbReference type="GO" id="GO:0006269">
    <property type="term" value="P:DNA replication, synthesis of primer"/>
    <property type="evidence" value="ECO:0007669"/>
    <property type="project" value="UniProtKB-UniRule"/>
</dbReference>
<keyword evidence="3 14" id="KW-0808">Transferase</keyword>
<reference evidence="18 19" key="1">
    <citation type="journal article" date="2016" name="Nat. Commun.">
        <title>Thousands of microbial genomes shed light on interconnected biogeochemical processes in an aquifer system.</title>
        <authorList>
            <person name="Anantharaman K."/>
            <person name="Brown C.T."/>
            <person name="Hug L.A."/>
            <person name="Sharon I."/>
            <person name="Castelle C.J."/>
            <person name="Probst A.J."/>
            <person name="Thomas B.C."/>
            <person name="Singh A."/>
            <person name="Wilkins M.J."/>
            <person name="Karaoz U."/>
            <person name="Brodie E.L."/>
            <person name="Williams K.H."/>
            <person name="Hubbard S.S."/>
            <person name="Banfield J.F."/>
        </authorList>
    </citation>
    <scope>NUCLEOTIDE SEQUENCE [LARGE SCALE GENOMIC DNA]</scope>
</reference>
<evidence type="ECO:0000256" key="13">
    <source>
        <dbReference type="ARBA" id="ARBA00023163"/>
    </source>
</evidence>
<dbReference type="SMART" id="SM00493">
    <property type="entry name" value="TOPRIM"/>
    <property type="match status" value="1"/>
</dbReference>
<dbReference type="EC" id="2.7.7.101" evidence="14"/>
<dbReference type="InterPro" id="IPR027434">
    <property type="entry name" value="Homing_endonucl"/>
</dbReference>
<keyword evidence="9 14" id="KW-0862">Zinc</keyword>
<proteinExistence type="inferred from homology"/>
<keyword evidence="4 14" id="KW-0548">Nucleotidyltransferase</keyword>
<dbReference type="Pfam" id="PF01807">
    <property type="entry name" value="Zn_ribbon_DnaG"/>
    <property type="match status" value="1"/>
</dbReference>
<dbReference type="PRINTS" id="PR00379">
    <property type="entry name" value="INTEIN"/>
</dbReference>
<comment type="cofactor">
    <cofactor evidence="14">
        <name>Zn(2+)</name>
        <dbReference type="ChEBI" id="CHEBI:29105"/>
    </cofactor>
    <text evidence="14">Binds 1 zinc ion per monomer.</text>
</comment>
<dbReference type="InterPro" id="IPR003587">
    <property type="entry name" value="Hint_dom_N"/>
</dbReference>
<dbReference type="PANTHER" id="PTHR30313:SF2">
    <property type="entry name" value="DNA PRIMASE"/>
    <property type="match status" value="1"/>
</dbReference>
<keyword evidence="13 14" id="KW-0804">Transcription</keyword>
<dbReference type="SUPFAM" id="SSF56731">
    <property type="entry name" value="DNA primase core"/>
    <property type="match status" value="1"/>
</dbReference>
<dbReference type="InterPro" id="IPR006142">
    <property type="entry name" value="INTEIN"/>
</dbReference>
<dbReference type="Pfam" id="PF10410">
    <property type="entry name" value="DnaB_bind"/>
    <property type="match status" value="1"/>
</dbReference>
<dbReference type="SMART" id="SM00306">
    <property type="entry name" value="HintN"/>
    <property type="match status" value="1"/>
</dbReference>
<evidence type="ECO:0000256" key="2">
    <source>
        <dbReference type="ARBA" id="ARBA00022515"/>
    </source>
</evidence>
<dbReference type="GO" id="GO:0008270">
    <property type="term" value="F:zinc ion binding"/>
    <property type="evidence" value="ECO:0007669"/>
    <property type="project" value="UniProtKB-UniRule"/>
</dbReference>
<dbReference type="InterPro" id="IPR030846">
    <property type="entry name" value="DnaG_bac"/>
</dbReference>
<dbReference type="Gene3D" id="1.10.860.10">
    <property type="entry name" value="DNAb Helicase, Chain A"/>
    <property type="match status" value="1"/>
</dbReference>
<dbReference type="Pfam" id="PF08275">
    <property type="entry name" value="DNAG_N"/>
    <property type="match status" value="1"/>
</dbReference>
<dbReference type="InterPro" id="IPR019475">
    <property type="entry name" value="DNA_primase_DnaB-bd"/>
</dbReference>
<dbReference type="NCBIfam" id="TIGR01391">
    <property type="entry name" value="dnaG"/>
    <property type="match status" value="1"/>
</dbReference>
<dbReference type="CDD" id="cd00081">
    <property type="entry name" value="Hint"/>
    <property type="match status" value="1"/>
</dbReference>
<dbReference type="InterPro" id="IPR030934">
    <property type="entry name" value="Intein_C"/>
</dbReference>
<evidence type="ECO:0000256" key="14">
    <source>
        <dbReference type="HAMAP-Rule" id="MF_00974"/>
    </source>
</evidence>
<feature type="zinc finger region" description="CHC2-type" evidence="14">
    <location>
        <begin position="34"/>
        <end position="58"/>
    </location>
</feature>
<evidence type="ECO:0000256" key="5">
    <source>
        <dbReference type="ARBA" id="ARBA00022705"/>
    </source>
</evidence>
<dbReference type="GO" id="GO:1990077">
    <property type="term" value="C:primosome complex"/>
    <property type="evidence" value="ECO:0007669"/>
    <property type="project" value="UniProtKB-KW"/>
</dbReference>
<dbReference type="InterPro" id="IPR006141">
    <property type="entry name" value="Intein_N"/>
</dbReference>
<dbReference type="SUPFAM" id="SSF51294">
    <property type="entry name" value="Hedgehog/intein (Hint) domain"/>
    <property type="match status" value="1"/>
</dbReference>
<keyword evidence="12 14" id="KW-0238">DNA-binding</keyword>
<dbReference type="GO" id="GO:0005737">
    <property type="term" value="C:cytoplasm"/>
    <property type="evidence" value="ECO:0007669"/>
    <property type="project" value="TreeGrafter"/>
</dbReference>
<evidence type="ECO:0000256" key="3">
    <source>
        <dbReference type="ARBA" id="ARBA00022679"/>
    </source>
</evidence>
<comment type="similarity">
    <text evidence="14">Belongs to the DnaG primase family.</text>
</comment>
<name>A0A1F6NT91_9BACT</name>
<feature type="domain" description="DOD-type homing endonuclease" evidence="16">
    <location>
        <begin position="222"/>
        <end position="362"/>
    </location>
</feature>
<evidence type="ECO:0000256" key="10">
    <source>
        <dbReference type="ARBA" id="ARBA00022842"/>
    </source>
</evidence>
<dbReference type="GO" id="GO:0004519">
    <property type="term" value="F:endonuclease activity"/>
    <property type="evidence" value="ECO:0007669"/>
    <property type="project" value="InterPro"/>
</dbReference>
<dbReference type="InterPro" id="IPR013264">
    <property type="entry name" value="DNAG_N"/>
</dbReference>
<evidence type="ECO:0000256" key="1">
    <source>
        <dbReference type="ARBA" id="ARBA00022478"/>
    </source>
</evidence>
<dbReference type="PROSITE" id="PS50880">
    <property type="entry name" value="TOPRIM"/>
    <property type="match status" value="1"/>
</dbReference>
<keyword evidence="11" id="KW-0651">Protein splicing</keyword>
<keyword evidence="7 14" id="KW-0863">Zinc-finger</keyword>
<comment type="subunit">
    <text evidence="14">Monomer. Interacts with DnaB.</text>
</comment>
<dbReference type="Proteomes" id="UP000177151">
    <property type="component" value="Unassembled WGS sequence"/>
</dbReference>
<keyword evidence="2 14" id="KW-0639">Primosome</keyword>
<evidence type="ECO:0000256" key="6">
    <source>
        <dbReference type="ARBA" id="ARBA00022723"/>
    </source>
</evidence>
<dbReference type="InterPro" id="IPR006295">
    <property type="entry name" value="DNA_primase_DnaG"/>
</dbReference>
<evidence type="ECO:0000256" key="15">
    <source>
        <dbReference type="SAM" id="Coils"/>
    </source>
</evidence>
<dbReference type="Gene3D" id="3.40.1360.10">
    <property type="match status" value="1"/>
</dbReference>
<dbReference type="Gene3D" id="3.90.580.10">
    <property type="entry name" value="Zinc finger, CHC2-type domain"/>
    <property type="match status" value="2"/>
</dbReference>
<accession>A0A1F6NT91</accession>
<dbReference type="Gene3D" id="3.90.980.10">
    <property type="entry name" value="DNA primase, catalytic core, N-terminal domain"/>
    <property type="match status" value="1"/>
</dbReference>
<dbReference type="InterPro" id="IPR036977">
    <property type="entry name" value="DNA_primase_Znf_CHC2"/>
</dbReference>
<evidence type="ECO:0000256" key="4">
    <source>
        <dbReference type="ARBA" id="ARBA00022695"/>
    </source>
</evidence>
<dbReference type="Pfam" id="PF14528">
    <property type="entry name" value="LAGLIDADG_3"/>
    <property type="match status" value="1"/>
</dbReference>
<dbReference type="HAMAP" id="MF_00974">
    <property type="entry name" value="DNA_primase_DnaG"/>
    <property type="match status" value="1"/>
</dbReference>
<dbReference type="GO" id="GO:0016539">
    <property type="term" value="P:intein-mediated protein splicing"/>
    <property type="evidence" value="ECO:0007669"/>
    <property type="project" value="InterPro"/>
</dbReference>
<evidence type="ECO:0000313" key="19">
    <source>
        <dbReference type="Proteomes" id="UP000177151"/>
    </source>
</evidence>
<dbReference type="GO" id="GO:0003899">
    <property type="term" value="F:DNA-directed RNA polymerase activity"/>
    <property type="evidence" value="ECO:0007669"/>
    <property type="project" value="UniProtKB-UniRule"/>
</dbReference>
<dbReference type="InterPro" id="IPR050219">
    <property type="entry name" value="DnaG_primase"/>
</dbReference>
<sequence length="986" mass="113742">MSDTQLIKDKLDIVDFINEYVQLKPAGVNHKGCCPFHHEKTPSFMVNRERQSWHCFGCFPKGSLVQTDKGLKEINKIEVGERVMTHRGRLRKVSRILGRDYNGSMVELYTRKSSHPVRLTSDHKVYVIRTKNCKQKGRKTRLCQKRCKQNCPDKFFKDYTIELVRTETLKRDDYLLYPVNQEIKDIGELRPTDYLNRREYKYGPKIGELPDNIKINSNFLKIIGYWIAEGSSHRAYIRFSLGGHENNFANDIIKLTKKVFGIESKQHKRKSKKSGLEITCCNSNLSNIFENLCGKGAANKHIPYNWECLPLEKQRILLEAIFRGDGTTSKKGIKSRAGYRSITTISPILAFQLKNILLRLGIMPSCNHTEPKIDKNGVRHRKSYTIFWYERVYSNYTDWCEENGTVYAVYPIKKIKKYNFKGKVYNLTVFQDHSYVTQNFAVGNCSKGGDIFSFLQEIEGMEFVEALKFLADRAGVPLEFRAGEVNSSQKNRIKEINKEAARFFHNFLLKMPASKPAMKYLEERGLTQDTIENWQIGFVPDQWDLLTGYLLKKGYSVDDLVDSGLTIKREGSDSKSQRGFYDRFRGRIMFPIWDVHDTVIGFTGRVLVETEKSGGKYVNTPQTVVYDKSRVVFGLNKAKQEIKSKDLIVMVEGQMDVIACHQADMKNVVATSGTAMTEQQVKLLKRYSNKMNIAFDADNAGQAAAKRGIDLALEEGMDVKAIKISEGNGKDPDECIKKNKQIWFDAVTNAQGIMDWYFNKALNNKNLSDPKQKQFVADELLKEIMRIPFAVEQDHWLRELGSKINVDVAVLRENMKQIKESLKKRLDQKDAGEIKMETKLPENTKLDILLERFFMLILKLPENYKKDDGALNSAILSTPKYVGLYESWNRLYNESSSIDINQLRDSIADNNSKEVLDLLLMKGDLEFTSFSLDEVKNEMKQLLQQIEETWTKKRRSEIIMQLNEAEKNKDRELSDKLLLELQKLNN</sequence>
<keyword evidence="8" id="KW-0068">Autocatalytic cleavage</keyword>
<dbReference type="GO" id="GO:0003677">
    <property type="term" value="F:DNA binding"/>
    <property type="evidence" value="ECO:0007669"/>
    <property type="project" value="UniProtKB-KW"/>
</dbReference>
<dbReference type="InterPro" id="IPR037068">
    <property type="entry name" value="DNA_primase_core_N_sf"/>
</dbReference>
<dbReference type="Pfam" id="PF13155">
    <property type="entry name" value="Toprim_2"/>
    <property type="match status" value="1"/>
</dbReference>